<gene>
    <name evidence="2" type="primary">dwoI</name>
    <name evidence="1" type="synonym">snoI</name>
</gene>
<name>X5FX47_ECOLX</name>
<accession>X5FX47</accession>
<sequence length="274" mass="30974">MINDIVQITTGSTSTDENNTIQQQITRVKSSVEYHIYHDGSIKYKLIDETGNGTEKTVLALKRARSKAKYIFHDSLSNEHEIGTYNIIMTEDTYNNDLYKDKLGTDMIYLISINDNVSSYSSGDVKFTLEINTTRYYANDVTTASLLGAMLNTGYSDFNFNGGSNDEGLSTGGSTSHKNGMNLDMRYLRKDESGNGIHLNLNSETGDPCGWKGLDVERQNNFICELKRFGWGVIKGWKYWDSDSSPNTGPIWGEWYVAWRNEHPGETERPILKH</sequence>
<proteinExistence type="predicted"/>
<organism evidence="2">
    <name type="scientific">Escherichia coli</name>
    <dbReference type="NCBI Taxonomy" id="562"/>
    <lineage>
        <taxon>Bacteria</taxon>
        <taxon>Pseudomonadati</taxon>
        <taxon>Pseudomonadota</taxon>
        <taxon>Gammaproteobacteria</taxon>
        <taxon>Enterobacterales</taxon>
        <taxon>Enterobacteriaceae</taxon>
        <taxon>Escherichia</taxon>
    </lineage>
</organism>
<dbReference type="EMBL" id="KF678358">
    <property type="protein sequence ID" value="AHW84680.1"/>
    <property type="molecule type" value="Genomic_DNA"/>
</dbReference>
<reference evidence="2" key="1">
    <citation type="journal article" date="2013" name="Infect. Genet. Evol.">
        <title>Genetic diversity and features analysis of type VI secretion systems loci in avian pathogenic Escherichia coli by wide genomic scanning.</title>
        <authorList>
            <person name="Ma J."/>
            <person name="Sun M."/>
            <person name="Bao Y."/>
            <person name="Pan Z."/>
            <person name="Zhang W."/>
            <person name="Lu C."/>
            <person name="Yao H."/>
        </authorList>
    </citation>
    <scope>NUCLEOTIDE SEQUENCE</scope>
    <source>
        <strain evidence="1">ED069</strain>
        <strain evidence="2">ED211</strain>
    </source>
</reference>
<protein>
    <submittedName>
        <fullName evidence="2">Uncharacterized protein</fullName>
    </submittedName>
</protein>
<evidence type="ECO:0000313" key="1">
    <source>
        <dbReference type="EMBL" id="AHW84590.1"/>
    </source>
</evidence>
<dbReference type="AlphaFoldDB" id="X5FX47"/>
<evidence type="ECO:0000313" key="2">
    <source>
        <dbReference type="EMBL" id="AHW84680.1"/>
    </source>
</evidence>
<dbReference type="EMBL" id="KF678354">
    <property type="protein sequence ID" value="AHW84590.1"/>
    <property type="molecule type" value="Genomic_DNA"/>
</dbReference>